<dbReference type="InterPro" id="IPR016187">
    <property type="entry name" value="CTDL_fold"/>
</dbReference>
<reference evidence="3" key="2">
    <citation type="submission" date="2025-08" db="UniProtKB">
        <authorList>
            <consortium name="Ensembl"/>
        </authorList>
    </citation>
    <scope>IDENTIFICATION</scope>
</reference>
<evidence type="ECO:0000313" key="4">
    <source>
        <dbReference type="Proteomes" id="UP000694397"/>
    </source>
</evidence>
<dbReference type="Gene3D" id="3.10.100.10">
    <property type="entry name" value="Mannose-Binding Protein A, subunit A"/>
    <property type="match status" value="1"/>
</dbReference>
<dbReference type="PRINTS" id="PR01504">
    <property type="entry name" value="PNCREATITSAP"/>
</dbReference>
<name>A0A8C9R5K5_SCLFO</name>
<dbReference type="CDD" id="cd00037">
    <property type="entry name" value="CLECT"/>
    <property type="match status" value="1"/>
</dbReference>
<dbReference type="Pfam" id="PF00059">
    <property type="entry name" value="Lectin_C"/>
    <property type="match status" value="1"/>
</dbReference>
<protein>
    <recommendedName>
        <fullName evidence="2">C-type lectin domain-containing protein</fullName>
    </recommendedName>
</protein>
<dbReference type="PROSITE" id="PS50041">
    <property type="entry name" value="C_TYPE_LECTIN_2"/>
    <property type="match status" value="1"/>
</dbReference>
<dbReference type="PANTHER" id="PTHR22803">
    <property type="entry name" value="MANNOSE, PHOSPHOLIPASE, LECTIN RECEPTOR RELATED"/>
    <property type="match status" value="1"/>
</dbReference>
<accession>A0A8C9R5K5</accession>
<gene>
    <name evidence="3" type="primary">LOC114909279</name>
</gene>
<organism evidence="3 4">
    <name type="scientific">Scleropages formosus</name>
    <name type="common">Asian bonytongue</name>
    <name type="synonym">Osteoglossum formosum</name>
    <dbReference type="NCBI Taxonomy" id="113540"/>
    <lineage>
        <taxon>Eukaryota</taxon>
        <taxon>Metazoa</taxon>
        <taxon>Chordata</taxon>
        <taxon>Craniata</taxon>
        <taxon>Vertebrata</taxon>
        <taxon>Euteleostomi</taxon>
        <taxon>Actinopterygii</taxon>
        <taxon>Neopterygii</taxon>
        <taxon>Teleostei</taxon>
        <taxon>Osteoglossocephala</taxon>
        <taxon>Osteoglossomorpha</taxon>
        <taxon>Osteoglossiformes</taxon>
        <taxon>Osteoglossidae</taxon>
        <taxon>Scleropages</taxon>
    </lineage>
</organism>
<dbReference type="InterPro" id="IPR050111">
    <property type="entry name" value="C-type_lectin/snaclec_domain"/>
</dbReference>
<dbReference type="InterPro" id="IPR016186">
    <property type="entry name" value="C-type_lectin-like/link_sf"/>
</dbReference>
<dbReference type="Proteomes" id="UP000694397">
    <property type="component" value="Chromosome 21"/>
</dbReference>
<evidence type="ECO:0000256" key="1">
    <source>
        <dbReference type="ARBA" id="ARBA00023157"/>
    </source>
</evidence>
<dbReference type="InterPro" id="IPR018378">
    <property type="entry name" value="C-type_lectin_CS"/>
</dbReference>
<reference evidence="3" key="3">
    <citation type="submission" date="2025-09" db="UniProtKB">
        <authorList>
            <consortium name="Ensembl"/>
        </authorList>
    </citation>
    <scope>IDENTIFICATION</scope>
</reference>
<dbReference type="GeneTree" id="ENSGT00940000169208"/>
<feature type="domain" description="C-type lectin" evidence="2">
    <location>
        <begin position="115"/>
        <end position="233"/>
    </location>
</feature>
<evidence type="ECO:0000313" key="3">
    <source>
        <dbReference type="Ensembl" id="ENSSFOP00015005825.2"/>
    </source>
</evidence>
<reference evidence="3 4" key="1">
    <citation type="submission" date="2019-04" db="EMBL/GenBank/DDBJ databases">
        <authorList>
            <consortium name="Wellcome Sanger Institute Data Sharing"/>
        </authorList>
    </citation>
    <scope>NUCLEOTIDE SEQUENCE [LARGE SCALE GENOMIC DNA]</scope>
</reference>
<dbReference type="PROSITE" id="PS00615">
    <property type="entry name" value="C_TYPE_LECTIN_1"/>
    <property type="match status" value="1"/>
</dbReference>
<keyword evidence="4" id="KW-1185">Reference proteome</keyword>
<keyword evidence="1" id="KW-1015">Disulfide bond</keyword>
<dbReference type="InterPro" id="IPR001304">
    <property type="entry name" value="C-type_lectin-like"/>
</dbReference>
<dbReference type="AlphaFoldDB" id="A0A8C9R5K5"/>
<proteinExistence type="predicted"/>
<dbReference type="SMART" id="SM00034">
    <property type="entry name" value="CLECT"/>
    <property type="match status" value="1"/>
</dbReference>
<dbReference type="Ensembl" id="ENSSFOT00015005921.2">
    <property type="protein sequence ID" value="ENSSFOP00015005825.2"/>
    <property type="gene ID" value="ENSSFOG00015003800.2"/>
</dbReference>
<evidence type="ECO:0000259" key="2">
    <source>
        <dbReference type="PROSITE" id="PS50041"/>
    </source>
</evidence>
<sequence length="236" mass="26717">MCCDNVGVIETQKQKKQNGKDRWFNMPPEEVFCTYQCVQLCVCVLSSPGRKPTMGLLNVSILLFFGLAVSGAFEDEQQLLENGTSLVLPEAPAESPEEPMDENSTGGCPRPWRQYGSRCFVFVNHNLRWVDAQRYCIHYGASLASIHNVYEDRFVQHITRSGRRGFITAWVGGTDAVREGAWLWIDSTSFNYTRWNPGEPNNYGNENCLSINSGAHRGWNDLHCEKALPFVCARRI</sequence>
<dbReference type="OrthoDB" id="441660at2759"/>
<dbReference type="SUPFAM" id="SSF56436">
    <property type="entry name" value="C-type lectin-like"/>
    <property type="match status" value="1"/>
</dbReference>